<accession>A0A2G2WJZ6</accession>
<sequence length="108" mass="12057">MLPIVALCSPTMTLDFLSQQSASSCKKNAALGDSRSVISDDGKSIVMEARNTNNSSIEEAKKSRMVLPFQPLSLTFNHINYYVDMPVMLPKEFLTIIRKLDFGKIHYG</sequence>
<comment type="caution">
    <text evidence="1">The sequence shown here is derived from an EMBL/GenBank/DDBJ whole genome shotgun (WGS) entry which is preliminary data.</text>
</comment>
<proteinExistence type="predicted"/>
<protein>
    <submittedName>
        <fullName evidence="1">Uncharacterized protein</fullName>
    </submittedName>
</protein>
<dbReference type="AlphaFoldDB" id="A0A2G2WJZ6"/>
<evidence type="ECO:0000313" key="2">
    <source>
        <dbReference type="Proteomes" id="UP000224567"/>
    </source>
</evidence>
<organism evidence="1 2">
    <name type="scientific">Capsicum baccatum</name>
    <name type="common">Peruvian pepper</name>
    <dbReference type="NCBI Taxonomy" id="33114"/>
    <lineage>
        <taxon>Eukaryota</taxon>
        <taxon>Viridiplantae</taxon>
        <taxon>Streptophyta</taxon>
        <taxon>Embryophyta</taxon>
        <taxon>Tracheophyta</taxon>
        <taxon>Spermatophyta</taxon>
        <taxon>Magnoliopsida</taxon>
        <taxon>eudicotyledons</taxon>
        <taxon>Gunneridae</taxon>
        <taxon>Pentapetalae</taxon>
        <taxon>asterids</taxon>
        <taxon>lamiids</taxon>
        <taxon>Solanales</taxon>
        <taxon>Solanaceae</taxon>
        <taxon>Solanoideae</taxon>
        <taxon>Capsiceae</taxon>
        <taxon>Capsicum</taxon>
    </lineage>
</organism>
<dbReference type="Proteomes" id="UP000224567">
    <property type="component" value="Unassembled WGS sequence"/>
</dbReference>
<dbReference type="STRING" id="33114.A0A2G2WJZ6"/>
<dbReference type="OrthoDB" id="800570at2759"/>
<dbReference type="EMBL" id="MLFT02000006">
    <property type="protein sequence ID" value="PHT45564.1"/>
    <property type="molecule type" value="Genomic_DNA"/>
</dbReference>
<gene>
    <name evidence="1" type="ORF">CQW23_14722</name>
</gene>
<keyword evidence="2" id="KW-1185">Reference proteome</keyword>
<reference evidence="1 2" key="1">
    <citation type="journal article" date="2017" name="Genome Biol.">
        <title>New reference genome sequences of hot pepper reveal the massive evolution of plant disease-resistance genes by retroduplication.</title>
        <authorList>
            <person name="Kim S."/>
            <person name="Park J."/>
            <person name="Yeom S.I."/>
            <person name="Kim Y.M."/>
            <person name="Seo E."/>
            <person name="Kim K.T."/>
            <person name="Kim M.S."/>
            <person name="Lee J.M."/>
            <person name="Cheong K."/>
            <person name="Shin H.S."/>
            <person name="Kim S.B."/>
            <person name="Han K."/>
            <person name="Lee J."/>
            <person name="Park M."/>
            <person name="Lee H.A."/>
            <person name="Lee H.Y."/>
            <person name="Lee Y."/>
            <person name="Oh S."/>
            <person name="Lee J.H."/>
            <person name="Choi E."/>
            <person name="Choi E."/>
            <person name="Lee S.E."/>
            <person name="Jeon J."/>
            <person name="Kim H."/>
            <person name="Choi G."/>
            <person name="Song H."/>
            <person name="Lee J."/>
            <person name="Lee S.C."/>
            <person name="Kwon J.K."/>
            <person name="Lee H.Y."/>
            <person name="Koo N."/>
            <person name="Hong Y."/>
            <person name="Kim R.W."/>
            <person name="Kang W.H."/>
            <person name="Huh J.H."/>
            <person name="Kang B.C."/>
            <person name="Yang T.J."/>
            <person name="Lee Y.H."/>
            <person name="Bennetzen J.L."/>
            <person name="Choi D."/>
        </authorList>
    </citation>
    <scope>NUCLEOTIDE SEQUENCE [LARGE SCALE GENOMIC DNA]</scope>
    <source>
        <strain evidence="2">cv. PBC81</strain>
    </source>
</reference>
<evidence type="ECO:0000313" key="1">
    <source>
        <dbReference type="EMBL" id="PHT45564.1"/>
    </source>
</evidence>
<name>A0A2G2WJZ6_CAPBA</name>
<reference evidence="2" key="2">
    <citation type="journal article" date="2017" name="J. Anim. Genet.">
        <title>Multiple reference genome sequences of hot pepper reveal the massive evolution of plant disease resistance genes by retroduplication.</title>
        <authorList>
            <person name="Kim S."/>
            <person name="Park J."/>
            <person name="Yeom S.-I."/>
            <person name="Kim Y.-M."/>
            <person name="Seo E."/>
            <person name="Kim K.-T."/>
            <person name="Kim M.-S."/>
            <person name="Lee J.M."/>
            <person name="Cheong K."/>
            <person name="Shin H.-S."/>
            <person name="Kim S.-B."/>
            <person name="Han K."/>
            <person name="Lee J."/>
            <person name="Park M."/>
            <person name="Lee H.-A."/>
            <person name="Lee H.-Y."/>
            <person name="Lee Y."/>
            <person name="Oh S."/>
            <person name="Lee J.H."/>
            <person name="Choi E."/>
            <person name="Choi E."/>
            <person name="Lee S.E."/>
            <person name="Jeon J."/>
            <person name="Kim H."/>
            <person name="Choi G."/>
            <person name="Song H."/>
            <person name="Lee J."/>
            <person name="Lee S.-C."/>
            <person name="Kwon J.-K."/>
            <person name="Lee H.-Y."/>
            <person name="Koo N."/>
            <person name="Hong Y."/>
            <person name="Kim R.W."/>
            <person name="Kang W.-H."/>
            <person name="Huh J.H."/>
            <person name="Kang B.-C."/>
            <person name="Yang T.-J."/>
            <person name="Lee Y.-H."/>
            <person name="Bennetzen J.L."/>
            <person name="Choi D."/>
        </authorList>
    </citation>
    <scope>NUCLEOTIDE SEQUENCE [LARGE SCALE GENOMIC DNA]</scope>
    <source>
        <strain evidence="2">cv. PBC81</strain>
    </source>
</reference>